<protein>
    <submittedName>
        <fullName evidence="3">Dirigent protein</fullName>
    </submittedName>
</protein>
<dbReference type="AlphaFoldDB" id="A0A183H2Z1"/>
<dbReference type="WBParaSite" id="OFLC_0000185001-mRNA-1">
    <property type="protein sequence ID" value="OFLC_0000185001-mRNA-1"/>
    <property type="gene ID" value="OFLC_0000185001"/>
</dbReference>
<proteinExistence type="predicted"/>
<dbReference type="Proteomes" id="UP000242913">
    <property type="component" value="Unassembled WGS sequence"/>
</dbReference>
<accession>A0A183H2Z1</accession>
<gene>
    <name evidence="1" type="ORF">X798_04248</name>
</gene>
<evidence type="ECO:0000313" key="1">
    <source>
        <dbReference type="EMBL" id="OZC08700.1"/>
    </source>
</evidence>
<evidence type="ECO:0000313" key="3">
    <source>
        <dbReference type="WBParaSite" id="OFLC_0000185001-mRNA-1"/>
    </source>
</evidence>
<sequence>MLSISAIHDRFALLLGYKMEAQEDNQVRPSFSQGQWVDWFYNGDIQLIMIGRAGSSDNMLMMELVVVGNDGAVRCGVSGVGGAFAFFVSISYIEACCPSVDDLFAFRIGHVEDRWSFCDGSVSRLRSISFSYDSPQHCLTQFTSPQKIPNYDMIQME</sequence>
<reference evidence="1 2" key="1">
    <citation type="submission" date="2015-12" db="EMBL/GenBank/DDBJ databases">
        <title>Draft genome of the nematode, Onchocerca flexuosa.</title>
        <authorList>
            <person name="Mitreva M."/>
        </authorList>
    </citation>
    <scope>NUCLEOTIDE SEQUENCE [LARGE SCALE GENOMIC DNA]</scope>
    <source>
        <strain evidence="1">Red Deer</strain>
    </source>
</reference>
<reference evidence="3" key="2">
    <citation type="submission" date="2016-06" db="UniProtKB">
        <authorList>
            <consortium name="WormBaseParasite"/>
        </authorList>
    </citation>
    <scope>IDENTIFICATION</scope>
</reference>
<dbReference type="EMBL" id="KZ270004">
    <property type="protein sequence ID" value="OZC08700.1"/>
    <property type="molecule type" value="Genomic_DNA"/>
</dbReference>
<evidence type="ECO:0000313" key="2">
    <source>
        <dbReference type="Proteomes" id="UP000242913"/>
    </source>
</evidence>
<name>A0A183H2Z1_9BILA</name>
<organism evidence="3">
    <name type="scientific">Onchocerca flexuosa</name>
    <dbReference type="NCBI Taxonomy" id="387005"/>
    <lineage>
        <taxon>Eukaryota</taxon>
        <taxon>Metazoa</taxon>
        <taxon>Ecdysozoa</taxon>
        <taxon>Nematoda</taxon>
        <taxon>Chromadorea</taxon>
        <taxon>Rhabditida</taxon>
        <taxon>Spirurina</taxon>
        <taxon>Spiruromorpha</taxon>
        <taxon>Filarioidea</taxon>
        <taxon>Onchocercidae</taxon>
        <taxon>Onchocerca</taxon>
    </lineage>
</organism>
<keyword evidence="2" id="KW-1185">Reference proteome</keyword>